<dbReference type="Gene3D" id="3.40.50.300">
    <property type="entry name" value="P-loop containing nucleotide triphosphate hydrolases"/>
    <property type="match status" value="1"/>
</dbReference>
<evidence type="ECO:0000313" key="16">
    <source>
        <dbReference type="EMBL" id="RDU24209.1"/>
    </source>
</evidence>
<protein>
    <submittedName>
        <fullName evidence="16">Peptidase domain-containing ABC transporter</fullName>
    </submittedName>
</protein>
<keyword evidence="7" id="KW-0067">ATP-binding</keyword>
<evidence type="ECO:0000256" key="7">
    <source>
        <dbReference type="ARBA" id="ARBA00022840"/>
    </source>
</evidence>
<feature type="transmembrane region" description="Helical" evidence="12">
    <location>
        <begin position="281"/>
        <end position="299"/>
    </location>
</feature>
<dbReference type="InterPro" id="IPR003593">
    <property type="entry name" value="AAA+_ATPase"/>
</dbReference>
<organism evidence="16 17">
    <name type="scientific">Anaerosacchariphilus polymeriproducens</name>
    <dbReference type="NCBI Taxonomy" id="1812858"/>
    <lineage>
        <taxon>Bacteria</taxon>
        <taxon>Bacillati</taxon>
        <taxon>Bacillota</taxon>
        <taxon>Clostridia</taxon>
        <taxon>Lachnospirales</taxon>
        <taxon>Lachnospiraceae</taxon>
        <taxon>Anaerosacchariphilus</taxon>
    </lineage>
</organism>
<evidence type="ECO:0000256" key="11">
    <source>
        <dbReference type="ARBA" id="ARBA00043264"/>
    </source>
</evidence>
<evidence type="ECO:0000256" key="2">
    <source>
        <dbReference type="ARBA" id="ARBA00022448"/>
    </source>
</evidence>
<evidence type="ECO:0000256" key="8">
    <source>
        <dbReference type="ARBA" id="ARBA00022927"/>
    </source>
</evidence>
<reference evidence="16 17" key="1">
    <citation type="submission" date="2018-07" db="EMBL/GenBank/DDBJ databases">
        <title>Anaerosacharophilus polymeroproducens gen. nov. sp. nov., an anaerobic bacterium isolated from salt field.</title>
        <authorList>
            <person name="Kim W."/>
            <person name="Yang S.-H."/>
            <person name="Oh J."/>
            <person name="Lee J.-H."/>
            <person name="Kwon K.K."/>
        </authorList>
    </citation>
    <scope>NUCLEOTIDE SEQUENCE [LARGE SCALE GENOMIC DNA]</scope>
    <source>
        <strain evidence="16 17">MCWD5</strain>
    </source>
</reference>
<evidence type="ECO:0000256" key="3">
    <source>
        <dbReference type="ARBA" id="ARBA00022475"/>
    </source>
</evidence>
<keyword evidence="17" id="KW-1185">Reference proteome</keyword>
<dbReference type="Gene3D" id="3.90.70.10">
    <property type="entry name" value="Cysteine proteinases"/>
    <property type="match status" value="1"/>
</dbReference>
<dbReference type="PROSITE" id="PS50893">
    <property type="entry name" value="ABC_TRANSPORTER_2"/>
    <property type="match status" value="1"/>
</dbReference>
<gene>
    <name evidence="16" type="ORF">DWV06_05790</name>
</gene>
<dbReference type="PROSITE" id="PS50929">
    <property type="entry name" value="ABC_TM1F"/>
    <property type="match status" value="1"/>
</dbReference>
<keyword evidence="6" id="KW-0645">Protease</keyword>
<dbReference type="InterPro" id="IPR027417">
    <property type="entry name" value="P-loop_NTPase"/>
</dbReference>
<feature type="transmembrane region" description="Helical" evidence="12">
    <location>
        <begin position="388"/>
        <end position="411"/>
    </location>
</feature>
<keyword evidence="9 12" id="KW-1133">Transmembrane helix</keyword>
<keyword evidence="10 12" id="KW-0472">Membrane</keyword>
<dbReference type="GO" id="GO:0006508">
    <property type="term" value="P:proteolysis"/>
    <property type="evidence" value="ECO:0007669"/>
    <property type="project" value="InterPro"/>
</dbReference>
<feature type="transmembrane region" description="Helical" evidence="12">
    <location>
        <begin position="206"/>
        <end position="223"/>
    </location>
</feature>
<dbReference type="SUPFAM" id="SSF52540">
    <property type="entry name" value="P-loop containing nucleoside triphosphate hydrolases"/>
    <property type="match status" value="1"/>
</dbReference>
<proteinExistence type="predicted"/>
<dbReference type="InterPro" id="IPR039421">
    <property type="entry name" value="Type_1_exporter"/>
</dbReference>
<evidence type="ECO:0000259" key="13">
    <source>
        <dbReference type="PROSITE" id="PS50893"/>
    </source>
</evidence>
<evidence type="ECO:0000259" key="15">
    <source>
        <dbReference type="PROSITE" id="PS50990"/>
    </source>
</evidence>
<comment type="caution">
    <text evidence="16">The sequence shown here is derived from an EMBL/GenBank/DDBJ whole genome shotgun (WGS) entry which is preliminary data.</text>
</comment>
<dbReference type="InterPro" id="IPR033839">
    <property type="entry name" value="Lacticin_481_peptidase"/>
</dbReference>
<feature type="domain" description="Peptidase C39" evidence="15">
    <location>
        <begin position="15"/>
        <end position="136"/>
    </location>
</feature>
<dbReference type="InterPro" id="IPR011527">
    <property type="entry name" value="ABC1_TM_dom"/>
</dbReference>
<dbReference type="GO" id="GO:0015031">
    <property type="term" value="P:protein transport"/>
    <property type="evidence" value="ECO:0007669"/>
    <property type="project" value="UniProtKB-KW"/>
</dbReference>
<evidence type="ECO:0000313" key="17">
    <source>
        <dbReference type="Proteomes" id="UP000255036"/>
    </source>
</evidence>
<accession>A0A371AXC6</accession>
<dbReference type="InterPro" id="IPR003439">
    <property type="entry name" value="ABC_transporter-like_ATP-bd"/>
</dbReference>
<dbReference type="GO" id="GO:0005524">
    <property type="term" value="F:ATP binding"/>
    <property type="evidence" value="ECO:0007669"/>
    <property type="project" value="UniProtKB-KW"/>
</dbReference>
<dbReference type="Gene3D" id="1.20.1560.10">
    <property type="entry name" value="ABC transporter type 1, transmembrane domain"/>
    <property type="match status" value="1"/>
</dbReference>
<dbReference type="PROSITE" id="PS50990">
    <property type="entry name" value="PEPTIDASE_C39"/>
    <property type="match status" value="1"/>
</dbReference>
<evidence type="ECO:0000256" key="1">
    <source>
        <dbReference type="ARBA" id="ARBA00004651"/>
    </source>
</evidence>
<dbReference type="SMART" id="SM00382">
    <property type="entry name" value="AAA"/>
    <property type="match status" value="1"/>
</dbReference>
<keyword evidence="3" id="KW-1003">Cell membrane</keyword>
<dbReference type="PROSITE" id="PS00211">
    <property type="entry name" value="ABC_TRANSPORTER_1"/>
    <property type="match status" value="1"/>
</dbReference>
<evidence type="ECO:0000256" key="12">
    <source>
        <dbReference type="SAM" id="Phobius"/>
    </source>
</evidence>
<evidence type="ECO:0000256" key="6">
    <source>
        <dbReference type="ARBA" id="ARBA00022807"/>
    </source>
</evidence>
<keyword evidence="8" id="KW-0653">Protein transport</keyword>
<feature type="transmembrane region" description="Helical" evidence="12">
    <location>
        <begin position="305"/>
        <end position="327"/>
    </location>
</feature>
<name>A0A371AXC6_9FIRM</name>
<dbReference type="PANTHER" id="PTHR24221">
    <property type="entry name" value="ATP-BINDING CASSETTE SUB-FAMILY B"/>
    <property type="match status" value="1"/>
</dbReference>
<dbReference type="FunFam" id="3.40.50.300:FF:000299">
    <property type="entry name" value="ABC transporter ATP-binding protein/permease"/>
    <property type="match status" value="1"/>
</dbReference>
<dbReference type="PANTHER" id="PTHR24221:SF654">
    <property type="entry name" value="ATP-BINDING CASSETTE SUB-FAMILY B MEMBER 6"/>
    <property type="match status" value="1"/>
</dbReference>
<dbReference type="CDD" id="cd02425">
    <property type="entry name" value="Peptidase_C39F"/>
    <property type="match status" value="1"/>
</dbReference>
<evidence type="ECO:0000256" key="5">
    <source>
        <dbReference type="ARBA" id="ARBA00022741"/>
    </source>
</evidence>
<dbReference type="GO" id="GO:0140359">
    <property type="term" value="F:ABC-type transporter activity"/>
    <property type="evidence" value="ECO:0007669"/>
    <property type="project" value="InterPro"/>
</dbReference>
<feature type="domain" description="ABC transmembrane type-1" evidence="14">
    <location>
        <begin position="169"/>
        <end position="448"/>
    </location>
</feature>
<dbReference type="GO" id="GO:0043213">
    <property type="term" value="P:bacteriocin transport"/>
    <property type="evidence" value="ECO:0007669"/>
    <property type="project" value="UniProtKB-KW"/>
</dbReference>
<dbReference type="GO" id="GO:0034040">
    <property type="term" value="F:ATPase-coupled lipid transmembrane transporter activity"/>
    <property type="evidence" value="ECO:0007669"/>
    <property type="project" value="TreeGrafter"/>
</dbReference>
<feature type="domain" description="ABC transporter" evidence="13">
    <location>
        <begin position="479"/>
        <end position="712"/>
    </location>
</feature>
<keyword evidence="2" id="KW-0813">Transport</keyword>
<dbReference type="GO" id="GO:0016887">
    <property type="term" value="F:ATP hydrolysis activity"/>
    <property type="evidence" value="ECO:0007669"/>
    <property type="project" value="InterPro"/>
</dbReference>
<evidence type="ECO:0000256" key="10">
    <source>
        <dbReference type="ARBA" id="ARBA00023136"/>
    </source>
</evidence>
<keyword evidence="6" id="KW-0378">Hydrolase</keyword>
<dbReference type="GO" id="GO:0005886">
    <property type="term" value="C:plasma membrane"/>
    <property type="evidence" value="ECO:0007669"/>
    <property type="project" value="UniProtKB-SubCell"/>
</dbReference>
<dbReference type="SUPFAM" id="SSF90123">
    <property type="entry name" value="ABC transporter transmembrane region"/>
    <property type="match status" value="1"/>
</dbReference>
<keyword evidence="11" id="KW-0080">Bacteriocin transport</keyword>
<dbReference type="AlphaFoldDB" id="A0A371AXC6"/>
<sequence length="714" mass="81197">MRWNVVRRKVPFVAQTQKTECGLCCVCMINRYYKNYITMEELREKMEVGRDGSSFQQLVQLLNDYNLSTKNYRIPVKELYRIHLPAIVFWGNNHFIILEKVNQKKKRLTIVDPAIGRLKLQTDEFEEKYTEYVVVPLPTANFKKNLHKTHSIKYILPYIFSNKVLYIKIISVSVLVYLFTLSLPIVIQKVIDGILNHNAFTNSDQLILLIIGLSILYFITSFWKNSLLIKLRTHLDKSLNTNIFEHLLNLPYKFFSVRSSGDIIYSLNSCLNIREIFANQFITAVINVGTAIAILAYVFTLSHLLGITAFLLFVLNIVLVSLTRPILADNSRSIKISQSIVQGVQMETIYSMLGVKMSAIEKDILLTWKQAYGKYLRKYIENEKVANYVYSLNSFLQFLSPTLLLMLGILLIEKGNISMGSIIAIYSLGNTFFSLSGSVIDLWTSFINSSVIFERLADIIKSEEEDNRVHNNVLLNGTIELKNVSFRYTKDSAYVLKDINFKVKSGMKIAIVGKSGSGKSTLAKLLVGLFIPSEGDIFFNDTNFLALDRKKIRRQIGIVPQDITLFNDSIYDNIVMNRAGINLDDVKYACRIAHISEEIESMPMQYYTQISEMGLNLSGGQRQRIALARAIIGKPKILLLDEATSSLDNINEKMVSDEIKKMGTTQIIIAHRLSTIIDASVIVVLEAGKVVEIGKHDELIAKNGHYRKLYSSLL</sequence>
<dbReference type="Pfam" id="PF00005">
    <property type="entry name" value="ABC_tran"/>
    <property type="match status" value="1"/>
</dbReference>
<dbReference type="Pfam" id="PF00664">
    <property type="entry name" value="ABC_membrane"/>
    <property type="match status" value="1"/>
</dbReference>
<dbReference type="GO" id="GO:0008234">
    <property type="term" value="F:cysteine-type peptidase activity"/>
    <property type="evidence" value="ECO:0007669"/>
    <property type="project" value="UniProtKB-KW"/>
</dbReference>
<comment type="subcellular location">
    <subcellularLocation>
        <location evidence="1">Cell membrane</location>
        <topology evidence="1">Multi-pass membrane protein</topology>
    </subcellularLocation>
</comment>
<keyword evidence="6" id="KW-0788">Thiol protease</keyword>
<dbReference type="Pfam" id="PF03412">
    <property type="entry name" value="Peptidase_C39"/>
    <property type="match status" value="1"/>
</dbReference>
<evidence type="ECO:0000256" key="4">
    <source>
        <dbReference type="ARBA" id="ARBA00022692"/>
    </source>
</evidence>
<dbReference type="InterPro" id="IPR036640">
    <property type="entry name" value="ABC1_TM_sf"/>
</dbReference>
<dbReference type="Proteomes" id="UP000255036">
    <property type="component" value="Unassembled WGS sequence"/>
</dbReference>
<keyword evidence="5" id="KW-0547">Nucleotide-binding</keyword>
<dbReference type="InterPro" id="IPR017871">
    <property type="entry name" value="ABC_transporter-like_CS"/>
</dbReference>
<dbReference type="InterPro" id="IPR005074">
    <property type="entry name" value="Peptidase_C39"/>
</dbReference>
<keyword evidence="4 12" id="KW-0812">Transmembrane</keyword>
<dbReference type="EMBL" id="QRCT01000014">
    <property type="protein sequence ID" value="RDU24209.1"/>
    <property type="molecule type" value="Genomic_DNA"/>
</dbReference>
<evidence type="ECO:0000259" key="14">
    <source>
        <dbReference type="PROSITE" id="PS50929"/>
    </source>
</evidence>
<feature type="transmembrane region" description="Helical" evidence="12">
    <location>
        <begin position="165"/>
        <end position="186"/>
    </location>
</feature>
<evidence type="ECO:0000256" key="9">
    <source>
        <dbReference type="ARBA" id="ARBA00022989"/>
    </source>
</evidence>